<dbReference type="PROSITE" id="PS51257">
    <property type="entry name" value="PROKAR_LIPOPROTEIN"/>
    <property type="match status" value="1"/>
</dbReference>
<proteinExistence type="predicted"/>
<dbReference type="Proteomes" id="UP001199816">
    <property type="component" value="Unassembled WGS sequence"/>
</dbReference>
<protein>
    <submittedName>
        <fullName evidence="1">DUF2911 domain-containing protein</fullName>
    </submittedName>
</protein>
<reference evidence="1 2" key="1">
    <citation type="submission" date="2021-11" db="EMBL/GenBank/DDBJ databases">
        <title>Genomic of Niabella pedocola.</title>
        <authorList>
            <person name="Wu T."/>
        </authorList>
    </citation>
    <scope>NUCLEOTIDE SEQUENCE [LARGE SCALE GENOMIC DNA]</scope>
    <source>
        <strain evidence="1 2">JCM 31011</strain>
    </source>
</reference>
<sequence>MNCIKGRWYLLAGFALLVACNQKPETKTTQTAPNVAPPGALQPINATNPYEPVDVSPLDMSYYPVHYPLQKMSGSTTEKPVMRVIYSRPHLQGRSLFGSVLKYDQPWRMGANEATELDVFRPVYLNNKKIEPGRYTLYSIPHEKSWTIALNNNLDTWGLRQDSTQDLLRVEVPSTSNNPMVEYFTMVFRQADTGANLVIAWGETLVTLPFVIK</sequence>
<evidence type="ECO:0000313" key="2">
    <source>
        <dbReference type="Proteomes" id="UP001199816"/>
    </source>
</evidence>
<dbReference type="EMBL" id="JAJNEC010000005">
    <property type="protein sequence ID" value="MCD2424598.1"/>
    <property type="molecule type" value="Genomic_DNA"/>
</dbReference>
<evidence type="ECO:0000313" key="1">
    <source>
        <dbReference type="EMBL" id="MCD2424598.1"/>
    </source>
</evidence>
<dbReference type="Pfam" id="PF11138">
    <property type="entry name" value="DUF2911"/>
    <property type="match status" value="1"/>
</dbReference>
<dbReference type="RefSeq" id="WP_231006718.1">
    <property type="nucleotide sequence ID" value="NZ_JAJNEC010000005.1"/>
</dbReference>
<dbReference type="InterPro" id="IPR021314">
    <property type="entry name" value="DUF2911"/>
</dbReference>
<gene>
    <name evidence="1" type="ORF">LQ567_17590</name>
</gene>
<accession>A0ABS8PWA9</accession>
<name>A0ABS8PWA9_9BACT</name>
<organism evidence="1 2">
    <name type="scientific">Niabella pedocola</name>
    <dbReference type="NCBI Taxonomy" id="1752077"/>
    <lineage>
        <taxon>Bacteria</taxon>
        <taxon>Pseudomonadati</taxon>
        <taxon>Bacteroidota</taxon>
        <taxon>Chitinophagia</taxon>
        <taxon>Chitinophagales</taxon>
        <taxon>Chitinophagaceae</taxon>
        <taxon>Niabella</taxon>
    </lineage>
</organism>
<comment type="caution">
    <text evidence="1">The sequence shown here is derived from an EMBL/GenBank/DDBJ whole genome shotgun (WGS) entry which is preliminary data.</text>
</comment>
<keyword evidence="2" id="KW-1185">Reference proteome</keyword>